<dbReference type="RefSeq" id="XP_060414486.1">
    <property type="nucleotide sequence ID" value="XM_060551378.1"/>
</dbReference>
<accession>A0AAD8V3P6</accession>
<dbReference type="AlphaFoldDB" id="A0AAD8V3P6"/>
<sequence length="157" mass="17976">MDASESSNGCLDATRRRVYTSWPESIPASSEGVHHSLRPRSMTQSIPFAARRAHSISVCHIILVYLVTRAYLDNQDHGFAPPFLPAKPLHPLVDRDKRHCSAPHRLPHPRCAPSYTPYDHLSYFFFGKDAENKCTKFFLSNYEALRCPRCRVLWFCG</sequence>
<keyword evidence="2" id="KW-1185">Reference proteome</keyword>
<evidence type="ECO:0000313" key="1">
    <source>
        <dbReference type="EMBL" id="KAK1593162.1"/>
    </source>
</evidence>
<gene>
    <name evidence="1" type="ORF">LY79DRAFT_189550</name>
</gene>
<organism evidence="1 2">
    <name type="scientific">Colletotrichum navitas</name>
    <dbReference type="NCBI Taxonomy" id="681940"/>
    <lineage>
        <taxon>Eukaryota</taxon>
        <taxon>Fungi</taxon>
        <taxon>Dikarya</taxon>
        <taxon>Ascomycota</taxon>
        <taxon>Pezizomycotina</taxon>
        <taxon>Sordariomycetes</taxon>
        <taxon>Hypocreomycetidae</taxon>
        <taxon>Glomerellales</taxon>
        <taxon>Glomerellaceae</taxon>
        <taxon>Colletotrichum</taxon>
        <taxon>Colletotrichum graminicola species complex</taxon>
    </lineage>
</organism>
<protein>
    <submittedName>
        <fullName evidence="1">Uncharacterized protein</fullName>
    </submittedName>
</protein>
<evidence type="ECO:0000313" key="2">
    <source>
        <dbReference type="Proteomes" id="UP001230504"/>
    </source>
</evidence>
<proteinExistence type="predicted"/>
<comment type="caution">
    <text evidence="1">The sequence shown here is derived from an EMBL/GenBank/DDBJ whole genome shotgun (WGS) entry which is preliminary data.</text>
</comment>
<dbReference type="EMBL" id="JAHLJV010000027">
    <property type="protein sequence ID" value="KAK1593162.1"/>
    <property type="molecule type" value="Genomic_DNA"/>
</dbReference>
<reference evidence="1" key="1">
    <citation type="submission" date="2021-06" db="EMBL/GenBank/DDBJ databases">
        <title>Comparative genomics, transcriptomics and evolutionary studies reveal genomic signatures of adaptation to plant cell wall in hemibiotrophic fungi.</title>
        <authorList>
            <consortium name="DOE Joint Genome Institute"/>
            <person name="Baroncelli R."/>
            <person name="Diaz J.F."/>
            <person name="Benocci T."/>
            <person name="Peng M."/>
            <person name="Battaglia E."/>
            <person name="Haridas S."/>
            <person name="Andreopoulos W."/>
            <person name="Labutti K."/>
            <person name="Pangilinan J."/>
            <person name="Floch G.L."/>
            <person name="Makela M.R."/>
            <person name="Henrissat B."/>
            <person name="Grigoriev I.V."/>
            <person name="Crouch J.A."/>
            <person name="De Vries R.P."/>
            <person name="Sukno S.A."/>
            <person name="Thon M.R."/>
        </authorList>
    </citation>
    <scope>NUCLEOTIDE SEQUENCE</scope>
    <source>
        <strain evidence="1">CBS 125086</strain>
    </source>
</reference>
<name>A0AAD8V3P6_9PEZI</name>
<dbReference type="GeneID" id="85435618"/>
<dbReference type="Proteomes" id="UP001230504">
    <property type="component" value="Unassembled WGS sequence"/>
</dbReference>